<name>A0A1G9I9D1_9BACT</name>
<sequence>MNTNAKKPLFLVVEDDPDHRFLLDWSYQKSNQSCHILFAKDGKQALELLDTLPVPPSMVLLDYHLPDMNGVEVLKTLRNSTVWKALPVLMLSFYSQKEVIDLAYDAGVNAFMSKPGSRREYIDLWNAIFGFWHQYAQVPPAGRMD</sequence>
<dbReference type="AlphaFoldDB" id="A0A1G9I9D1"/>
<evidence type="ECO:0000313" key="3">
    <source>
        <dbReference type="EMBL" id="SDL21847.1"/>
    </source>
</evidence>
<accession>A0A1G9I9D1</accession>
<evidence type="ECO:0000313" key="4">
    <source>
        <dbReference type="Proteomes" id="UP000198901"/>
    </source>
</evidence>
<evidence type="ECO:0000259" key="2">
    <source>
        <dbReference type="PROSITE" id="PS50110"/>
    </source>
</evidence>
<dbReference type="EMBL" id="FNGS01000001">
    <property type="protein sequence ID" value="SDL21847.1"/>
    <property type="molecule type" value="Genomic_DNA"/>
</dbReference>
<dbReference type="Pfam" id="PF00072">
    <property type="entry name" value="Response_reg"/>
    <property type="match status" value="1"/>
</dbReference>
<keyword evidence="1" id="KW-0597">Phosphoprotein</keyword>
<feature type="modified residue" description="4-aspartylphosphate" evidence="1">
    <location>
        <position position="62"/>
    </location>
</feature>
<dbReference type="RefSeq" id="WP_176785411.1">
    <property type="nucleotide sequence ID" value="NZ_FNGS01000001.1"/>
</dbReference>
<dbReference type="STRING" id="563176.SAMN04488090_0386"/>
<evidence type="ECO:0000256" key="1">
    <source>
        <dbReference type="PROSITE-ProRule" id="PRU00169"/>
    </source>
</evidence>
<dbReference type="InterPro" id="IPR011006">
    <property type="entry name" value="CheY-like_superfamily"/>
</dbReference>
<dbReference type="InterPro" id="IPR001789">
    <property type="entry name" value="Sig_transdc_resp-reg_receiver"/>
</dbReference>
<feature type="domain" description="Response regulatory" evidence="2">
    <location>
        <begin position="9"/>
        <end position="129"/>
    </location>
</feature>
<dbReference type="Gene3D" id="3.40.50.2300">
    <property type="match status" value="1"/>
</dbReference>
<dbReference type="GO" id="GO:0000160">
    <property type="term" value="P:phosphorelay signal transduction system"/>
    <property type="evidence" value="ECO:0007669"/>
    <property type="project" value="InterPro"/>
</dbReference>
<dbReference type="SUPFAM" id="SSF52172">
    <property type="entry name" value="CheY-like"/>
    <property type="match status" value="1"/>
</dbReference>
<organism evidence="3 4">
    <name type="scientific">Siphonobacter aquaeclarae</name>
    <dbReference type="NCBI Taxonomy" id="563176"/>
    <lineage>
        <taxon>Bacteria</taxon>
        <taxon>Pseudomonadati</taxon>
        <taxon>Bacteroidota</taxon>
        <taxon>Cytophagia</taxon>
        <taxon>Cytophagales</taxon>
        <taxon>Cytophagaceae</taxon>
        <taxon>Siphonobacter</taxon>
    </lineage>
</organism>
<proteinExistence type="predicted"/>
<protein>
    <submittedName>
        <fullName evidence="3">Two-component system, unclassified family, response regulator</fullName>
    </submittedName>
</protein>
<reference evidence="3 4" key="1">
    <citation type="submission" date="2016-10" db="EMBL/GenBank/DDBJ databases">
        <authorList>
            <person name="de Groot N.N."/>
        </authorList>
    </citation>
    <scope>NUCLEOTIDE SEQUENCE [LARGE SCALE GENOMIC DNA]</scope>
    <source>
        <strain evidence="3 4">DSM 21668</strain>
    </source>
</reference>
<dbReference type="Proteomes" id="UP000198901">
    <property type="component" value="Unassembled WGS sequence"/>
</dbReference>
<dbReference type="InterPro" id="IPR052893">
    <property type="entry name" value="TCS_response_regulator"/>
</dbReference>
<dbReference type="PANTHER" id="PTHR44520">
    <property type="entry name" value="RESPONSE REGULATOR RCP1-RELATED"/>
    <property type="match status" value="1"/>
</dbReference>
<dbReference type="PROSITE" id="PS50110">
    <property type="entry name" value="RESPONSE_REGULATORY"/>
    <property type="match status" value="1"/>
</dbReference>
<dbReference type="SMART" id="SM00448">
    <property type="entry name" value="REC"/>
    <property type="match status" value="1"/>
</dbReference>
<gene>
    <name evidence="3" type="ORF">SAMN04488090_0386</name>
</gene>
<keyword evidence="4" id="KW-1185">Reference proteome</keyword>